<gene>
    <name evidence="5" type="primary">rplY</name>
    <name evidence="5" type="synonym">ctc</name>
    <name evidence="8" type="ORF">LNTAR_02649</name>
</gene>
<name>A6DUE9_9BACT</name>
<dbReference type="GO" id="GO:0022625">
    <property type="term" value="C:cytosolic large ribosomal subunit"/>
    <property type="evidence" value="ECO:0007669"/>
    <property type="project" value="TreeGrafter"/>
</dbReference>
<comment type="function">
    <text evidence="5">This is one of the proteins that binds to the 5S RNA in the ribosome where it forms part of the central protuberance.</text>
</comment>
<dbReference type="Pfam" id="PF14693">
    <property type="entry name" value="Ribosomal_TL5_C"/>
    <property type="match status" value="1"/>
</dbReference>
<keyword evidence="9" id="KW-1185">Reference proteome</keyword>
<dbReference type="STRING" id="313628.LNTAR_02649"/>
<evidence type="ECO:0000313" key="9">
    <source>
        <dbReference type="Proteomes" id="UP000004947"/>
    </source>
</evidence>
<dbReference type="Gene3D" id="2.40.240.10">
    <property type="entry name" value="Ribosomal Protein L25, Chain P"/>
    <property type="match status" value="1"/>
</dbReference>
<evidence type="ECO:0000256" key="4">
    <source>
        <dbReference type="ARBA" id="ARBA00023274"/>
    </source>
</evidence>
<feature type="domain" description="Large ribosomal subunit protein bL25 beta" evidence="7">
    <location>
        <begin position="99"/>
        <end position="181"/>
    </location>
</feature>
<evidence type="ECO:0000256" key="2">
    <source>
        <dbReference type="ARBA" id="ARBA00022884"/>
    </source>
</evidence>
<proteinExistence type="inferred from homology"/>
<dbReference type="InterPro" id="IPR020056">
    <property type="entry name" value="Rbsml_bL25/Gln-tRNA_synth_N"/>
</dbReference>
<keyword evidence="1 5" id="KW-0699">rRNA-binding</keyword>
<dbReference type="InterPro" id="IPR011035">
    <property type="entry name" value="Ribosomal_bL25/Gln-tRNA_synth"/>
</dbReference>
<dbReference type="EMBL" id="ABCK01000054">
    <property type="protein sequence ID" value="EDM24747.1"/>
    <property type="molecule type" value="Genomic_DNA"/>
</dbReference>
<dbReference type="PANTHER" id="PTHR33284">
    <property type="entry name" value="RIBOSOMAL PROTEIN L25/GLN-TRNA SYNTHETASE, ANTI-CODON-BINDING DOMAIN-CONTAINING PROTEIN"/>
    <property type="match status" value="1"/>
</dbReference>
<keyword evidence="3 5" id="KW-0689">Ribosomal protein</keyword>
<dbReference type="RefSeq" id="WP_007281432.1">
    <property type="nucleotide sequence ID" value="NZ_ABCK01000054.1"/>
</dbReference>
<evidence type="ECO:0000256" key="3">
    <source>
        <dbReference type="ARBA" id="ARBA00022980"/>
    </source>
</evidence>
<comment type="similarity">
    <text evidence="5">Belongs to the bacterial ribosomal protein bL25 family. CTC subfamily.</text>
</comment>
<comment type="subunit">
    <text evidence="5">Part of the 50S ribosomal subunit; part of the 5S rRNA/L5/L18/L25 subcomplex. Contacts the 5S rRNA. Binds to the 5S rRNA independently of L5 and L18.</text>
</comment>
<dbReference type="CDD" id="cd00495">
    <property type="entry name" value="Ribosomal_L25_TL5_CTC"/>
    <property type="match status" value="1"/>
</dbReference>
<keyword evidence="2 5" id="KW-0694">RNA-binding</keyword>
<comment type="caution">
    <text evidence="8">The sequence shown here is derived from an EMBL/GenBank/DDBJ whole genome shotgun (WGS) entry which is preliminary data.</text>
</comment>
<dbReference type="InterPro" id="IPR037121">
    <property type="entry name" value="Ribosomal_bL25_C"/>
</dbReference>
<dbReference type="InterPro" id="IPR001021">
    <property type="entry name" value="Ribosomal_bL25_long"/>
</dbReference>
<protein>
    <recommendedName>
        <fullName evidence="5">Large ribosomal subunit protein bL25</fullName>
    </recommendedName>
    <alternativeName>
        <fullName evidence="5">General stress protein CTC</fullName>
    </alternativeName>
</protein>
<dbReference type="Proteomes" id="UP000004947">
    <property type="component" value="Unassembled WGS sequence"/>
</dbReference>
<feature type="domain" description="Large ribosomal subunit protein bL25 L25" evidence="6">
    <location>
        <begin position="5"/>
        <end position="90"/>
    </location>
</feature>
<dbReference type="Pfam" id="PF01386">
    <property type="entry name" value="Ribosomal_L25p"/>
    <property type="match status" value="1"/>
</dbReference>
<dbReference type="NCBIfam" id="TIGR00731">
    <property type="entry name" value="bL25_bact_ctc"/>
    <property type="match status" value="1"/>
</dbReference>
<dbReference type="PANTHER" id="PTHR33284:SF1">
    <property type="entry name" value="RIBOSOMAL PROTEIN L25_GLN-TRNA SYNTHETASE, ANTI-CODON-BINDING DOMAIN-CONTAINING PROTEIN"/>
    <property type="match status" value="1"/>
</dbReference>
<evidence type="ECO:0000313" key="8">
    <source>
        <dbReference type="EMBL" id="EDM24747.1"/>
    </source>
</evidence>
<dbReference type="AlphaFoldDB" id="A6DUE9"/>
<evidence type="ECO:0000256" key="5">
    <source>
        <dbReference type="HAMAP-Rule" id="MF_01334"/>
    </source>
</evidence>
<organism evidence="8 9">
    <name type="scientific">Lentisphaera araneosa HTCC2155</name>
    <dbReference type="NCBI Taxonomy" id="313628"/>
    <lineage>
        <taxon>Bacteria</taxon>
        <taxon>Pseudomonadati</taxon>
        <taxon>Lentisphaerota</taxon>
        <taxon>Lentisphaeria</taxon>
        <taxon>Lentisphaerales</taxon>
        <taxon>Lentisphaeraceae</taxon>
        <taxon>Lentisphaera</taxon>
    </lineage>
</organism>
<sequence length="197" mass="21265">MSITLKAAKREIVGKKSKKLRREAIIPGNLQGRKIENVNIQIAQKDLQVAIKAAGTTNIIELDVDGTKHEVLLREVLRTTNQQHFVHVEFYAPDMDVAVKTSVPVKVVGDNKLITAGGILVTPQSNLELAALPKALPEFIEVDISSLQSFSDVITVASLPAIENVEYLSAPGTALAYIAETRATRSAAADEKEAVAE</sequence>
<evidence type="ECO:0000256" key="1">
    <source>
        <dbReference type="ARBA" id="ARBA00022730"/>
    </source>
</evidence>
<dbReference type="GO" id="GO:0008097">
    <property type="term" value="F:5S rRNA binding"/>
    <property type="evidence" value="ECO:0007669"/>
    <property type="project" value="InterPro"/>
</dbReference>
<evidence type="ECO:0000259" key="6">
    <source>
        <dbReference type="Pfam" id="PF01386"/>
    </source>
</evidence>
<dbReference type="GO" id="GO:0006412">
    <property type="term" value="P:translation"/>
    <property type="evidence" value="ECO:0007669"/>
    <property type="project" value="UniProtKB-UniRule"/>
</dbReference>
<keyword evidence="4 5" id="KW-0687">Ribonucleoprotein</keyword>
<dbReference type="InterPro" id="IPR020057">
    <property type="entry name" value="Ribosomal_bL25_b-dom"/>
</dbReference>
<dbReference type="InterPro" id="IPR020930">
    <property type="entry name" value="Ribosomal_uL5_bac-type"/>
</dbReference>
<accession>A6DUE9</accession>
<dbReference type="OrthoDB" id="9790002at2"/>
<dbReference type="HAMAP" id="MF_01334">
    <property type="entry name" value="Ribosomal_bL25_CTC"/>
    <property type="match status" value="1"/>
</dbReference>
<evidence type="ECO:0000259" key="7">
    <source>
        <dbReference type="Pfam" id="PF14693"/>
    </source>
</evidence>
<dbReference type="Gene3D" id="2.170.120.20">
    <property type="entry name" value="Ribosomal protein L25, beta domain"/>
    <property type="match status" value="1"/>
</dbReference>
<dbReference type="GO" id="GO:0003735">
    <property type="term" value="F:structural constituent of ribosome"/>
    <property type="evidence" value="ECO:0007669"/>
    <property type="project" value="InterPro"/>
</dbReference>
<dbReference type="SUPFAM" id="SSF50715">
    <property type="entry name" value="Ribosomal protein L25-like"/>
    <property type="match status" value="1"/>
</dbReference>
<reference evidence="8 9" key="1">
    <citation type="journal article" date="2010" name="J. Bacteriol.">
        <title>Genome sequence of Lentisphaera araneosa HTCC2155T, the type species of the order Lentisphaerales in the phylum Lentisphaerae.</title>
        <authorList>
            <person name="Thrash J.C."/>
            <person name="Cho J.C."/>
            <person name="Vergin K.L."/>
            <person name="Morris R.M."/>
            <person name="Giovannoni S.J."/>
        </authorList>
    </citation>
    <scope>NUCLEOTIDE SEQUENCE [LARGE SCALE GENOMIC DNA]</scope>
    <source>
        <strain evidence="8 9">HTCC2155</strain>
    </source>
</reference>
<dbReference type="eggNOG" id="COG1825">
    <property type="taxonomic scope" value="Bacteria"/>
</dbReference>
<dbReference type="InterPro" id="IPR029751">
    <property type="entry name" value="Ribosomal_L25_dom"/>
</dbReference>